<reference evidence="3" key="1">
    <citation type="submission" date="2016-10" db="EMBL/GenBank/DDBJ databases">
        <authorList>
            <person name="Varghese N."/>
            <person name="Submissions S."/>
        </authorList>
    </citation>
    <scope>NUCLEOTIDE SEQUENCE [LARGE SCALE GENOMIC DNA]</scope>
    <source>
        <strain evidence="3">DSM 45405</strain>
    </source>
</reference>
<dbReference type="OrthoDB" id="9813172at2"/>
<dbReference type="STRING" id="370526.SAMN04489835_4325"/>
<feature type="transmembrane region" description="Helical" evidence="1">
    <location>
        <begin position="93"/>
        <end position="111"/>
    </location>
</feature>
<dbReference type="EMBL" id="LT629971">
    <property type="protein sequence ID" value="SEH80270.1"/>
    <property type="molecule type" value="Genomic_DNA"/>
</dbReference>
<feature type="transmembrane region" description="Helical" evidence="1">
    <location>
        <begin position="123"/>
        <end position="142"/>
    </location>
</feature>
<gene>
    <name evidence="2" type="ORF">SAMN04489835_4325</name>
</gene>
<dbReference type="Proteomes" id="UP000182915">
    <property type="component" value="Chromosome I"/>
</dbReference>
<dbReference type="RefSeq" id="WP_083408901.1">
    <property type="nucleotide sequence ID" value="NZ_LT629971.1"/>
</dbReference>
<feature type="transmembrane region" description="Helical" evidence="1">
    <location>
        <begin position="12"/>
        <end position="30"/>
    </location>
</feature>
<dbReference type="AlphaFoldDB" id="A0A1H6KWD5"/>
<feature type="transmembrane region" description="Helical" evidence="1">
    <location>
        <begin position="69"/>
        <end position="88"/>
    </location>
</feature>
<keyword evidence="1" id="KW-0812">Transmembrane</keyword>
<dbReference type="NCBIfam" id="TIGR02206">
    <property type="entry name" value="intg_mem_TP0381"/>
    <property type="match status" value="1"/>
</dbReference>
<protein>
    <submittedName>
        <fullName evidence="2">Conserved hypothetical integral membrane protein TIGR02206</fullName>
    </submittedName>
</protein>
<keyword evidence="3" id="KW-1185">Reference proteome</keyword>
<dbReference type="InterPro" id="IPR011737">
    <property type="entry name" value="CHP02206_TP0381"/>
</dbReference>
<name>A0A1H6KWD5_MYCRU</name>
<evidence type="ECO:0000256" key="1">
    <source>
        <dbReference type="SAM" id="Phobius"/>
    </source>
</evidence>
<feature type="transmembrane region" description="Helical" evidence="1">
    <location>
        <begin position="154"/>
        <end position="172"/>
    </location>
</feature>
<evidence type="ECO:0000313" key="3">
    <source>
        <dbReference type="Proteomes" id="UP000182915"/>
    </source>
</evidence>
<keyword evidence="1" id="KW-0472">Membrane</keyword>
<feature type="transmembrane region" description="Helical" evidence="1">
    <location>
        <begin position="42"/>
        <end position="63"/>
    </location>
</feature>
<dbReference type="Pfam" id="PF14808">
    <property type="entry name" value="TMEM164"/>
    <property type="match status" value="1"/>
</dbReference>
<proteinExistence type="predicted"/>
<keyword evidence="1" id="KW-1133">Transmembrane helix</keyword>
<organism evidence="2 3">
    <name type="scientific">Mycolicibacterium rutilum</name>
    <name type="common">Mycobacterium rutilum</name>
    <dbReference type="NCBI Taxonomy" id="370526"/>
    <lineage>
        <taxon>Bacteria</taxon>
        <taxon>Bacillati</taxon>
        <taxon>Actinomycetota</taxon>
        <taxon>Actinomycetes</taxon>
        <taxon>Mycobacteriales</taxon>
        <taxon>Mycobacteriaceae</taxon>
        <taxon>Mycolicibacterium</taxon>
    </lineage>
</organism>
<evidence type="ECO:0000313" key="2">
    <source>
        <dbReference type="EMBL" id="SEH80270.1"/>
    </source>
</evidence>
<accession>A0A1H6KWD5</accession>
<sequence>MLARQFEPYGPSYWGALAVFAVGAVLLVWAGRGLAPARARRLSRVLGALTAAIYAAILVYNVLPPTLASSVPLQLTDLATVVAAVALWTQRQWAYTLTYYWGLVLSVQALITPVLRGPDFPHYQFLAFYAIHLLVVWAAIFLTWGRGMRPDWRGYRFAVAVTAGWATCTVVFNKVADTNYGFTHHKPATASLLDLLGPWPVYIVVTAALVFAVWALMTWPWVRR</sequence>
<feature type="transmembrane region" description="Helical" evidence="1">
    <location>
        <begin position="199"/>
        <end position="222"/>
    </location>
</feature>